<dbReference type="PANTHER" id="PTHR35366:SF3">
    <property type="entry name" value="CW-TYPE DOMAIN-CONTAINING PROTEIN"/>
    <property type="match status" value="1"/>
</dbReference>
<sequence>MVGWSQLPPEIKQHVAKKLDFMSRHALKSTSYTNRLIVNSTSLYLPRIRFGYQRNRCLIVIYTGVERFLRWEFVEDDDDGDGGITVYR</sequence>
<organism evidence="3">
    <name type="scientific">Caenorhabditis remanei</name>
    <name type="common">Caenorhabditis vulgaris</name>
    <dbReference type="NCBI Taxonomy" id="31234"/>
    <lineage>
        <taxon>Eukaryota</taxon>
        <taxon>Metazoa</taxon>
        <taxon>Ecdysozoa</taxon>
        <taxon>Nematoda</taxon>
        <taxon>Chromadorea</taxon>
        <taxon>Rhabditida</taxon>
        <taxon>Rhabditina</taxon>
        <taxon>Rhabditomorpha</taxon>
        <taxon>Rhabditoidea</taxon>
        <taxon>Rhabditidae</taxon>
        <taxon>Peloderinae</taxon>
        <taxon>Caenorhabditis</taxon>
    </lineage>
</organism>
<keyword evidence="3" id="KW-1185">Reference proteome</keyword>
<dbReference type="InterPro" id="IPR001810">
    <property type="entry name" value="F-box_dom"/>
</dbReference>
<name>E3N8I9_CAERE</name>
<proteinExistence type="predicted"/>
<dbReference type="EMBL" id="DS268557">
    <property type="protein sequence ID" value="EFO89520.1"/>
    <property type="molecule type" value="Genomic_DNA"/>
</dbReference>
<protein>
    <recommendedName>
        <fullName evidence="1">F-box domain-containing protein</fullName>
    </recommendedName>
</protein>
<dbReference type="InParanoid" id="E3N8I9"/>
<dbReference type="OrthoDB" id="5824619at2759"/>
<evidence type="ECO:0000313" key="3">
    <source>
        <dbReference type="Proteomes" id="UP000008281"/>
    </source>
</evidence>
<dbReference type="Pfam" id="PF00646">
    <property type="entry name" value="F-box"/>
    <property type="match status" value="1"/>
</dbReference>
<evidence type="ECO:0000313" key="2">
    <source>
        <dbReference type="EMBL" id="EFO89520.1"/>
    </source>
</evidence>
<gene>
    <name evidence="2" type="ORF">CRE_18172</name>
</gene>
<dbReference type="PANTHER" id="PTHR35366">
    <property type="entry name" value="PROTEIN CBG18620"/>
    <property type="match status" value="1"/>
</dbReference>
<dbReference type="HOGENOM" id="CLU_2471199_0_0_1"/>
<dbReference type="Proteomes" id="UP000008281">
    <property type="component" value="Unassembled WGS sequence"/>
</dbReference>
<reference evidence="2" key="1">
    <citation type="submission" date="2007-07" db="EMBL/GenBank/DDBJ databases">
        <title>PCAP assembly of the Caenorhabditis remanei genome.</title>
        <authorList>
            <consortium name="The Caenorhabditis remanei Sequencing Consortium"/>
            <person name="Wilson R.K."/>
        </authorList>
    </citation>
    <scope>NUCLEOTIDE SEQUENCE [LARGE SCALE GENOMIC DNA]</scope>
    <source>
        <strain evidence="2">PB4641</strain>
    </source>
</reference>
<accession>E3N8I9</accession>
<evidence type="ECO:0000259" key="1">
    <source>
        <dbReference type="Pfam" id="PF00646"/>
    </source>
</evidence>
<feature type="domain" description="F-box" evidence="1">
    <location>
        <begin position="4"/>
        <end position="44"/>
    </location>
</feature>
<dbReference type="AlphaFoldDB" id="E3N8I9"/>